<dbReference type="InterPro" id="IPR032466">
    <property type="entry name" value="Metal_Hydrolase"/>
</dbReference>
<dbReference type="GO" id="GO:0046872">
    <property type="term" value="F:metal ion binding"/>
    <property type="evidence" value="ECO:0007669"/>
    <property type="project" value="UniProtKB-KW"/>
</dbReference>
<dbReference type="Pfam" id="PF01979">
    <property type="entry name" value="Amidohydro_1"/>
    <property type="match status" value="1"/>
</dbReference>
<evidence type="ECO:0000256" key="1">
    <source>
        <dbReference type="ARBA" id="ARBA00010716"/>
    </source>
</evidence>
<dbReference type="NCBIfam" id="TIGR00221">
    <property type="entry name" value="nagA"/>
    <property type="match status" value="1"/>
</dbReference>
<dbReference type="PANTHER" id="PTHR11113">
    <property type="entry name" value="N-ACETYLGLUCOSAMINE-6-PHOSPHATE DEACETYLASE"/>
    <property type="match status" value="1"/>
</dbReference>
<comment type="caution">
    <text evidence="6">The sequence shown here is derived from an EMBL/GenBank/DDBJ whole genome shotgun (WGS) entry which is preliminary data.</text>
</comment>
<evidence type="ECO:0000256" key="4">
    <source>
        <dbReference type="ARBA" id="ARBA00023277"/>
    </source>
</evidence>
<dbReference type="Proteomes" id="UP000380867">
    <property type="component" value="Unassembled WGS sequence"/>
</dbReference>
<dbReference type="OrthoDB" id="9776488at2"/>
<keyword evidence="4" id="KW-0119">Carbohydrate metabolism</keyword>
<dbReference type="Gene3D" id="2.30.40.10">
    <property type="entry name" value="Urease, subunit C, domain 1"/>
    <property type="match status" value="1"/>
</dbReference>
<dbReference type="EMBL" id="SDPQ02000002">
    <property type="protein sequence ID" value="KAA1398030.1"/>
    <property type="molecule type" value="Genomic_DNA"/>
</dbReference>
<protein>
    <submittedName>
        <fullName evidence="6">N-acetylglucosamine-6-phosphate deacetylase</fullName>
        <ecNumber evidence="6">3.5.1.25</ecNumber>
    </submittedName>
</protein>
<evidence type="ECO:0000313" key="7">
    <source>
        <dbReference type="Proteomes" id="UP000380867"/>
    </source>
</evidence>
<organism evidence="6 7">
    <name type="scientific">Aeromicrobium ginsengisoli</name>
    <dbReference type="NCBI Taxonomy" id="363867"/>
    <lineage>
        <taxon>Bacteria</taxon>
        <taxon>Bacillati</taxon>
        <taxon>Actinomycetota</taxon>
        <taxon>Actinomycetes</taxon>
        <taxon>Propionibacteriales</taxon>
        <taxon>Nocardioidaceae</taxon>
        <taxon>Aeromicrobium</taxon>
    </lineage>
</organism>
<comment type="similarity">
    <text evidence="1">Belongs to the metallo-dependent hydrolases superfamily. NagA family.</text>
</comment>
<dbReference type="PANTHER" id="PTHR11113:SF14">
    <property type="entry name" value="N-ACETYLGLUCOSAMINE-6-PHOSPHATE DEACETYLASE"/>
    <property type="match status" value="1"/>
</dbReference>
<dbReference type="AlphaFoldDB" id="A0A5M4FFP3"/>
<keyword evidence="7" id="KW-1185">Reference proteome</keyword>
<name>A0A5M4FFP3_9ACTN</name>
<evidence type="ECO:0000256" key="2">
    <source>
        <dbReference type="ARBA" id="ARBA00022723"/>
    </source>
</evidence>
<dbReference type="InterPro" id="IPR003764">
    <property type="entry name" value="GlcNAc_6-P_deAcase"/>
</dbReference>
<dbReference type="GO" id="GO:0006046">
    <property type="term" value="P:N-acetylglucosamine catabolic process"/>
    <property type="evidence" value="ECO:0007669"/>
    <property type="project" value="TreeGrafter"/>
</dbReference>
<dbReference type="GO" id="GO:0008448">
    <property type="term" value="F:N-acetylglucosamine-6-phosphate deacetylase activity"/>
    <property type="evidence" value="ECO:0007669"/>
    <property type="project" value="UniProtKB-EC"/>
</dbReference>
<feature type="domain" description="Amidohydrolase-related" evidence="5">
    <location>
        <begin position="89"/>
        <end position="404"/>
    </location>
</feature>
<keyword evidence="3 6" id="KW-0378">Hydrolase</keyword>
<evidence type="ECO:0000256" key="3">
    <source>
        <dbReference type="ARBA" id="ARBA00022801"/>
    </source>
</evidence>
<dbReference type="InterPro" id="IPR011059">
    <property type="entry name" value="Metal-dep_hydrolase_composite"/>
</dbReference>
<evidence type="ECO:0000259" key="5">
    <source>
        <dbReference type="Pfam" id="PF01979"/>
    </source>
</evidence>
<dbReference type="InterPro" id="IPR006680">
    <property type="entry name" value="Amidohydro-rel"/>
</dbReference>
<sequence length="438" mass="45762">MRNSLDECPNRWYDPVRTSEDGWISPGMSTPSQTNRGSTVTTLVHAQRLVGLLDDESGEGWIEIDGERIADAGRGAPSRTPDVVLDEGILAPGLIDAQINGAFSVDFADADADEVRDVAVRMLSTGVTAMVPTFITATVDQLVEQVTRYEGARETSNAVGVATRLLPAHVEGPFLSPRRRGAHREALLVDPTPERIAPLLELHDAISYVTMAPERDGALQAIADFVAAGIRVAVGHSDATDDQVRAAADAGATLVTHLYNAQSPFHHRAPGVVGAALTDPRLTVGVIVDGHHVEPAAVRLAFAAAAGRVMLVTDAVAALGMPPGVYELGGDQLEVIAGSPPLRADGTIAGADEPLDANLGHAVDSGIALVDAIRAATRTPADALGLTDLGRLEPGARADLVLLGDDLRARVTWLGGARVWSDDTIHEGPDATVASGQL</sequence>
<dbReference type="Gene3D" id="3.20.20.140">
    <property type="entry name" value="Metal-dependent hydrolases"/>
    <property type="match status" value="1"/>
</dbReference>
<reference evidence="6" key="1">
    <citation type="submission" date="2019-09" db="EMBL/GenBank/DDBJ databases">
        <authorList>
            <person name="Li J."/>
        </authorList>
    </citation>
    <scope>NUCLEOTIDE SEQUENCE [LARGE SCALE GENOMIC DNA]</scope>
    <source>
        <strain evidence="6">JCM 14732</strain>
    </source>
</reference>
<dbReference type="EC" id="3.5.1.25" evidence="6"/>
<dbReference type="SUPFAM" id="SSF51556">
    <property type="entry name" value="Metallo-dependent hydrolases"/>
    <property type="match status" value="1"/>
</dbReference>
<gene>
    <name evidence="6" type="primary">nagA</name>
    <name evidence="6" type="ORF">ESP70_011915</name>
</gene>
<keyword evidence="2" id="KW-0479">Metal-binding</keyword>
<dbReference type="SUPFAM" id="SSF51338">
    <property type="entry name" value="Composite domain of metallo-dependent hydrolases"/>
    <property type="match status" value="1"/>
</dbReference>
<evidence type="ECO:0000313" key="6">
    <source>
        <dbReference type="EMBL" id="KAA1398030.1"/>
    </source>
</evidence>
<accession>A0A5M4FFP3</accession>
<proteinExistence type="inferred from homology"/>